<keyword evidence="7" id="KW-1185">Reference proteome</keyword>
<feature type="region of interest" description="Disordered" evidence="3">
    <location>
        <begin position="410"/>
        <end position="437"/>
    </location>
</feature>
<evidence type="ECO:0000259" key="5">
    <source>
        <dbReference type="Pfam" id="PF13339"/>
    </source>
</evidence>
<feature type="compositionally biased region" description="Acidic residues" evidence="3">
    <location>
        <begin position="427"/>
        <end position="437"/>
    </location>
</feature>
<accession>A0A1X6N6H2</accession>
<comment type="similarity">
    <text evidence="1">Belongs to the AATF family.</text>
</comment>
<evidence type="ECO:0000256" key="2">
    <source>
        <dbReference type="ARBA" id="ARBA00013850"/>
    </source>
</evidence>
<dbReference type="InterPro" id="IPR025160">
    <property type="entry name" value="AATF"/>
</dbReference>
<name>A0A1X6N6H2_9APHY</name>
<dbReference type="GO" id="GO:0005730">
    <property type="term" value="C:nucleolus"/>
    <property type="evidence" value="ECO:0007669"/>
    <property type="project" value="TreeGrafter"/>
</dbReference>
<feature type="compositionally biased region" description="Basic and acidic residues" evidence="3">
    <location>
        <begin position="416"/>
        <end position="425"/>
    </location>
</feature>
<dbReference type="AlphaFoldDB" id="A0A1X6N6H2"/>
<protein>
    <recommendedName>
        <fullName evidence="2">Protein BFR2</fullName>
    </recommendedName>
</protein>
<dbReference type="EMBL" id="KZ110594">
    <property type="protein sequence ID" value="OSX64194.1"/>
    <property type="molecule type" value="Genomic_DNA"/>
</dbReference>
<feature type="region of interest" description="Disordered" evidence="3">
    <location>
        <begin position="460"/>
        <end position="481"/>
    </location>
</feature>
<evidence type="ECO:0000256" key="1">
    <source>
        <dbReference type="ARBA" id="ARBA00008966"/>
    </source>
</evidence>
<dbReference type="RefSeq" id="XP_024340988.1">
    <property type="nucleotide sequence ID" value="XM_024476875.1"/>
</dbReference>
<feature type="compositionally biased region" description="Acidic residues" evidence="3">
    <location>
        <begin position="140"/>
        <end position="154"/>
    </location>
</feature>
<dbReference type="STRING" id="670580.A0A1X6N6H2"/>
<dbReference type="Pfam" id="PF13339">
    <property type="entry name" value="AATF-Che1"/>
    <property type="match status" value="1"/>
</dbReference>
<dbReference type="GeneID" id="36321826"/>
<proteinExistence type="inferred from homology"/>
<evidence type="ECO:0000256" key="3">
    <source>
        <dbReference type="SAM" id="MobiDB-lite"/>
    </source>
</evidence>
<dbReference type="OrthoDB" id="5783963at2759"/>
<sequence>MARARARGGQVEGRGAKCSGERVDAAATLSPAPAGLSLAQQLAELAEVAPAVHRPVSDLDPEDVHAGAVSEDDSPIDNSAAREHYVDVAVTDPKYDGVRTTRRQLFEDVDAEAHSEPEASSPGGSLPSQSDSEGAPGSSQEEEEDDGEDEDESEPAQSDREEQPGRAHIPSDPPRASEMNRHQSIGENEEQHSGDLALALRKTREEDRQKGKAVARQIKRHPSCDQCGGICTDGNGLIGSCPNLVIPLQALWDTLLDARIQMQKVVTAANRLPSGAYLETLSSHPSARTALDGMFGEAAALADELFSLQEVLLTHNENVTPPARKRRRIDPDSSAVDALRGLSGDASALEASYHAHLVHTLTKWSAKVQAVAPGVLLAGRNAFNKDVRAAGVVPMVDEILRVDGSKLLGRTRTRRGKGERMRAPDASEPEGDDAEDPEIFDDLDFYQQLLRDVIKTRGGDGGEQDWMAQQRERKAKRKLKVDTKASKGRKLRYEVHPKLQNFMVPVPVVHGAWHEEQIDGLFSSLLGAG</sequence>
<organism evidence="6 7">
    <name type="scientific">Postia placenta MAD-698-R-SB12</name>
    <dbReference type="NCBI Taxonomy" id="670580"/>
    <lineage>
        <taxon>Eukaryota</taxon>
        <taxon>Fungi</taxon>
        <taxon>Dikarya</taxon>
        <taxon>Basidiomycota</taxon>
        <taxon>Agaricomycotina</taxon>
        <taxon>Agaricomycetes</taxon>
        <taxon>Polyporales</taxon>
        <taxon>Adustoporiaceae</taxon>
        <taxon>Rhodonia</taxon>
    </lineage>
</organism>
<feature type="domain" description="Apoptosis-antagonizing transcription factor C-terminal" evidence="4">
    <location>
        <begin position="446"/>
        <end position="526"/>
    </location>
</feature>
<dbReference type="InterPro" id="IPR039223">
    <property type="entry name" value="AATF/Bfr2"/>
</dbReference>
<gene>
    <name evidence="6" type="ORF">POSPLADRAFT_1032627</name>
</gene>
<feature type="region of interest" description="Disordered" evidence="3">
    <location>
        <begin position="1"/>
        <end position="20"/>
    </location>
</feature>
<dbReference type="Proteomes" id="UP000194127">
    <property type="component" value="Unassembled WGS sequence"/>
</dbReference>
<evidence type="ECO:0000313" key="7">
    <source>
        <dbReference type="Proteomes" id="UP000194127"/>
    </source>
</evidence>
<dbReference type="PANTHER" id="PTHR15565">
    <property type="entry name" value="AATF PROTEIN APOPTOSIS ANTAGONIZING TRANSCRIPTION FACTOR"/>
    <property type="match status" value="1"/>
</dbReference>
<evidence type="ECO:0000259" key="4">
    <source>
        <dbReference type="Pfam" id="PF08164"/>
    </source>
</evidence>
<evidence type="ECO:0000313" key="6">
    <source>
        <dbReference type="EMBL" id="OSX64194.1"/>
    </source>
</evidence>
<feature type="region of interest" description="Disordered" evidence="3">
    <location>
        <begin position="55"/>
        <end position="194"/>
    </location>
</feature>
<feature type="domain" description="AATF leucine zipper-containing" evidence="5">
    <location>
        <begin position="249"/>
        <end position="367"/>
    </location>
</feature>
<dbReference type="Pfam" id="PF08164">
    <property type="entry name" value="TRAUB"/>
    <property type="match status" value="1"/>
</dbReference>
<reference evidence="6 7" key="1">
    <citation type="submission" date="2017-04" db="EMBL/GenBank/DDBJ databases">
        <title>Genome Sequence of the Model Brown-Rot Fungus Postia placenta SB12.</title>
        <authorList>
            <consortium name="DOE Joint Genome Institute"/>
            <person name="Gaskell J."/>
            <person name="Kersten P."/>
            <person name="Larrondo L.F."/>
            <person name="Canessa P."/>
            <person name="Martinez D."/>
            <person name="Hibbett D."/>
            <person name="Schmoll M."/>
            <person name="Kubicek C.P."/>
            <person name="Martinez A.T."/>
            <person name="Yadav J."/>
            <person name="Master E."/>
            <person name="Magnuson J.K."/>
            <person name="James T."/>
            <person name="Yaver D."/>
            <person name="Berka R."/>
            <person name="Labutti K."/>
            <person name="Lipzen A."/>
            <person name="Aerts A."/>
            <person name="Barry K."/>
            <person name="Henrissat B."/>
            <person name="Blanchette R."/>
            <person name="Grigoriev I."/>
            <person name="Cullen D."/>
        </authorList>
    </citation>
    <scope>NUCLEOTIDE SEQUENCE [LARGE SCALE GENOMIC DNA]</scope>
    <source>
        <strain evidence="6 7">MAD-698-R-SB12</strain>
    </source>
</reference>
<dbReference type="PANTHER" id="PTHR15565:SF0">
    <property type="entry name" value="PROTEIN AATF"/>
    <property type="match status" value="1"/>
</dbReference>
<feature type="compositionally biased region" description="Polar residues" evidence="3">
    <location>
        <begin position="122"/>
        <end position="132"/>
    </location>
</feature>
<dbReference type="InterPro" id="IPR012617">
    <property type="entry name" value="AATF_C"/>
</dbReference>